<evidence type="ECO:0000256" key="1">
    <source>
        <dbReference type="ARBA" id="ARBA00022729"/>
    </source>
</evidence>
<evidence type="ECO:0000313" key="6">
    <source>
        <dbReference type="EMBL" id="MFC6261519.1"/>
    </source>
</evidence>
<organism evidence="6 7">
    <name type="scientific">Levilactobacillus fujinensis</name>
    <dbReference type="NCBI Taxonomy" id="2486024"/>
    <lineage>
        <taxon>Bacteria</taxon>
        <taxon>Bacillati</taxon>
        <taxon>Bacillota</taxon>
        <taxon>Bacilli</taxon>
        <taxon>Lactobacillales</taxon>
        <taxon>Lactobacillaceae</taxon>
        <taxon>Levilactobacillus</taxon>
    </lineage>
</organism>
<sequence length="1216" mass="130589">MRKGSIFVDNIRAVYGANVDDLKSPIIDSISADGGNYSGNKLTITTKIHDDMKDPNATGIDWDRNKIYIDGKDYTLDGSKYSYDKDGNFTVKNYQFADGVHHIRVSIFDKFGNRTDKDAYFEIHAGNKTGVSFQAANDAKPKLGGTVNFDLNADDLSNIKSGEFTVQLAKGFPVKNVVFSNGSKDNTFDYDKNTGILKLHVKDTAGSKSGKGALAHITVAIPKDTPNGAKLSYQLVTGTAKFDDLNDNADMVNTFSSKPNDLAVQADYTLAMDQYIVGEKGSLKVIDSDKKPVSGATITMTSADGKSEEIGKTDDEGTLQSEKLTQKEGHFKLTATKEGNSSFETSAQAFTPVKDEKPSNLLAGSTQDPTTQKTITWFSNPVKGNTETIMQVATDSDFKSKGDGAFKNYSGERKVFTYVSDSKAVRVNSVTAKDLKPGTTYTYRVGDGTTWSEARHFKTLMDNDHLNFNVFGDTQVNTADQLGDFDKIIQHLETAKDKPDFSIHVGDFNDDQSIFNEADVTSQMFDKHPAYDSLDMIHVLGNHEYMGDDGSKATMMLGTPAHNGAAVNRKGTFSVDYGNMHIASLGWTDDVDEMKQELDWLRKDMAASKKTWKVVATHQPPYNKNPADSRSTMFNKMLPPVCDELGIDVVFSGHDHSYGRTKPLIAGKENKNGTTYISAGHTGDKTYDILPNEKDVWDYIQKPEEKKQKVYLSVQVDGDKMNVITRDPDDKEVDKATLTAHGAQNSGQKPGTSTGDSNTGKPGSNAGGSTTTGKPGSDNGGGHTEGPNTGDTNKPGSNSNGSTDHKPGPDGGNGHTSGTDTGNNSSSGKPGTSSNGGNGHTPGINTGNNSSSGKPGTSSNGGNGHTSGTDTGNNSSSGKPGTSSNGGSGHTSGTNTGNNSSSKPGTSSNGGSGHTSGTNTNKPGTDSTGGNSHRPGSNTGGSNHTSGTTNTGVSKPNVVGNKPVLTTNSGSSHNNSVDSTGKHHNTSTDKQPVQNKKELLEKVVAVKEIALYKTANFSKKNRIISYTKQSQMHRPEFKVLGIAKARDGRLRYHVRDINKRSKGYGKTGYITASNKYVQSAEYTKKVKLLTVINIRGIKSYLNAKLTGKAKHHYHQGQFLKVKRVVHQGKTVKFQLTNGQYVSANTHDVQAGKVKEPKSVTTKHTINLYSDANFKHKVSHISSGKKLKVNGWDFSDKGVLHYKVQGGFVTASHSLIK</sequence>
<feature type="compositionally biased region" description="Low complexity" evidence="2">
    <location>
        <begin position="816"/>
        <end position="828"/>
    </location>
</feature>
<feature type="compositionally biased region" description="Polar residues" evidence="2">
    <location>
        <begin position="742"/>
        <end position="774"/>
    </location>
</feature>
<keyword evidence="7" id="KW-1185">Reference proteome</keyword>
<reference evidence="7" key="1">
    <citation type="journal article" date="2019" name="Int. J. Syst. Evol. Microbiol.">
        <title>The Global Catalogue of Microorganisms (GCM) 10K type strain sequencing project: providing services to taxonomists for standard genome sequencing and annotation.</title>
        <authorList>
            <consortium name="The Broad Institute Genomics Platform"/>
            <consortium name="The Broad Institute Genome Sequencing Center for Infectious Disease"/>
            <person name="Wu L."/>
            <person name="Ma J."/>
        </authorList>
    </citation>
    <scope>NUCLEOTIDE SEQUENCE [LARGE SCALE GENOMIC DNA]</scope>
    <source>
        <strain evidence="7">CCM 8908</strain>
    </source>
</reference>
<dbReference type="EMBL" id="JBHSSI010000067">
    <property type="protein sequence ID" value="MFC6261519.1"/>
    <property type="molecule type" value="Genomic_DNA"/>
</dbReference>
<dbReference type="Pfam" id="PF16656">
    <property type="entry name" value="Pur_ac_phosph_N"/>
    <property type="match status" value="1"/>
</dbReference>
<dbReference type="Pfam" id="PF19087">
    <property type="entry name" value="DUF5776"/>
    <property type="match status" value="2"/>
</dbReference>
<dbReference type="InterPro" id="IPR004843">
    <property type="entry name" value="Calcineurin-like_PHP"/>
</dbReference>
<feature type="domain" description="DUF5776" evidence="5">
    <location>
        <begin position="1082"/>
        <end position="1145"/>
    </location>
</feature>
<dbReference type="SUPFAM" id="SSF49363">
    <property type="entry name" value="Purple acid phosphatase, N-terminal domain"/>
    <property type="match status" value="1"/>
</dbReference>
<gene>
    <name evidence="6" type="ORF">ACFP1C_11240</name>
</gene>
<dbReference type="Gene3D" id="3.60.21.10">
    <property type="match status" value="1"/>
</dbReference>
<feature type="region of interest" description="Disordered" evidence="2">
    <location>
        <begin position="739"/>
        <end position="995"/>
    </location>
</feature>
<dbReference type="InterPro" id="IPR015914">
    <property type="entry name" value="PAPs_N"/>
</dbReference>
<proteinExistence type="predicted"/>
<feature type="compositionally biased region" description="Polar residues" evidence="2">
    <location>
        <begin position="922"/>
        <end position="935"/>
    </location>
</feature>
<dbReference type="RefSeq" id="WP_382333554.1">
    <property type="nucleotide sequence ID" value="NZ_JBHSSI010000067.1"/>
</dbReference>
<feature type="compositionally biased region" description="Low complexity" evidence="2">
    <location>
        <begin position="891"/>
        <end position="907"/>
    </location>
</feature>
<dbReference type="Gene3D" id="2.60.40.380">
    <property type="entry name" value="Purple acid phosphatase-like, N-terminal"/>
    <property type="match status" value="1"/>
</dbReference>
<evidence type="ECO:0000259" key="5">
    <source>
        <dbReference type="Pfam" id="PF19087"/>
    </source>
</evidence>
<dbReference type="Pfam" id="PF00149">
    <property type="entry name" value="Metallophos"/>
    <property type="match status" value="1"/>
</dbReference>
<dbReference type="SUPFAM" id="SSF56300">
    <property type="entry name" value="Metallo-dependent phosphatases"/>
    <property type="match status" value="1"/>
</dbReference>
<dbReference type="Proteomes" id="UP001596283">
    <property type="component" value="Unassembled WGS sequence"/>
</dbReference>
<name>A0ABW1TJ67_9LACO</name>
<dbReference type="InterPro" id="IPR008963">
    <property type="entry name" value="Purple_acid_Pase-like_N"/>
</dbReference>
<feature type="compositionally biased region" description="Polar residues" evidence="2">
    <location>
        <begin position="786"/>
        <end position="802"/>
    </location>
</feature>
<dbReference type="InterPro" id="IPR044081">
    <property type="entry name" value="DUF5776"/>
</dbReference>
<accession>A0ABW1TJ67</accession>
<dbReference type="PANTHER" id="PTHR22953">
    <property type="entry name" value="ACID PHOSPHATASE RELATED"/>
    <property type="match status" value="1"/>
</dbReference>
<evidence type="ECO:0000313" key="7">
    <source>
        <dbReference type="Proteomes" id="UP001596283"/>
    </source>
</evidence>
<comment type="caution">
    <text evidence="6">The sequence shown here is derived from an EMBL/GenBank/DDBJ whole genome shotgun (WGS) entry which is preliminary data.</text>
</comment>
<feature type="compositionally biased region" description="Low complexity" evidence="2">
    <location>
        <begin position="866"/>
        <end position="883"/>
    </location>
</feature>
<evidence type="ECO:0000259" key="3">
    <source>
        <dbReference type="Pfam" id="PF00149"/>
    </source>
</evidence>
<evidence type="ECO:0000256" key="2">
    <source>
        <dbReference type="SAM" id="MobiDB-lite"/>
    </source>
</evidence>
<feature type="domain" description="Purple acid phosphatase N-terminal" evidence="4">
    <location>
        <begin position="363"/>
        <end position="459"/>
    </location>
</feature>
<dbReference type="PANTHER" id="PTHR22953:SF153">
    <property type="entry name" value="PURPLE ACID PHOSPHATASE"/>
    <property type="match status" value="1"/>
</dbReference>
<feature type="domain" description="DUF5776" evidence="5">
    <location>
        <begin position="1154"/>
        <end position="1214"/>
    </location>
</feature>
<feature type="compositionally biased region" description="Polar residues" evidence="2">
    <location>
        <begin position="964"/>
        <end position="979"/>
    </location>
</feature>
<feature type="domain" description="Calcineurin-like phosphoesterase" evidence="3">
    <location>
        <begin position="468"/>
        <end position="658"/>
    </location>
</feature>
<dbReference type="InterPro" id="IPR029052">
    <property type="entry name" value="Metallo-depent_PP-like"/>
</dbReference>
<dbReference type="InterPro" id="IPR039331">
    <property type="entry name" value="PAPs-like"/>
</dbReference>
<feature type="compositionally biased region" description="Polar residues" evidence="2">
    <location>
        <begin position="843"/>
        <end position="855"/>
    </location>
</feature>
<keyword evidence="1" id="KW-0732">Signal</keyword>
<protein>
    <submittedName>
        <fullName evidence="6">DUF5776 domain-containing protein</fullName>
    </submittedName>
</protein>
<feature type="compositionally biased region" description="Low complexity" evidence="2">
    <location>
        <begin position="936"/>
        <end position="952"/>
    </location>
</feature>
<evidence type="ECO:0000259" key="4">
    <source>
        <dbReference type="Pfam" id="PF16656"/>
    </source>
</evidence>